<dbReference type="Proteomes" id="UP000264141">
    <property type="component" value="Unassembled WGS sequence"/>
</dbReference>
<dbReference type="Pfam" id="PF10518">
    <property type="entry name" value="TAT_signal"/>
    <property type="match status" value="1"/>
</dbReference>
<evidence type="ECO:0000313" key="10">
    <source>
        <dbReference type="EMBL" id="GAP08265.1"/>
    </source>
</evidence>
<name>A0A3D1JD51_9CHLR</name>
<keyword evidence="4" id="KW-0479">Metal-binding</keyword>
<dbReference type="Gene3D" id="3.40.228.10">
    <property type="entry name" value="Dimethylsulfoxide Reductase, domain 2"/>
    <property type="match status" value="2"/>
</dbReference>
<dbReference type="InterPro" id="IPR050612">
    <property type="entry name" value="Prok_Mopterin_Oxidored"/>
</dbReference>
<dbReference type="SMART" id="SM00926">
    <property type="entry name" value="Molybdop_Fe4S4"/>
    <property type="match status" value="1"/>
</dbReference>
<dbReference type="InterPro" id="IPR009010">
    <property type="entry name" value="Asp_de-COase-like_dom_sf"/>
</dbReference>
<sequence length="704" mass="75549">MSDTISRRNFLKLSGLSAAAAVLTGCGPAARYVTRRPYYEMPEYAVLGESTYFATTCIECPAGCGLIMRTFEGRAIKAEGNPAHPVNHGKLCSRGLTGVQGLYNPDRIQRPGKRARRGNPTLEPLDWDTALGVVREALNGAGAGVAFYLGLAPDHLYDLVLELTQAIGAPPPVRFGALGMFEARATLVEAVRQVFGEARFPYFDLAGADVVVSFGANFLETWLSPVAYTRGFSQFRRTDGKKRGYLISFEARRSLTSGVADEWLPVPPGTEGQVALALGSLLQSRGWKVPLGAGQVDVEASAAAAGISMERLEQLADRIARAEHPLFLPGGQALAHAGGLVAARNILLLNLAAGNMGRPGGIFLSPSRPDSGSLRDVQALIEQMRAGKVETLFIHGANPVFELPPALGFTEALANVPRVISFASFPDETALQSDYVLPDHTPLESWGYQRTLAGSDRMIFSSLQPVVVPLYDTRATADVLLSAGKLPYNDEVTFLQSKLATLLNEPGVTVEATEIATFWARYLQAGGWWTQQAGLTTPTNQPDLQVEMAQGAAAPEGQFRLITYPTHLGDGSGANRPWLQETPSPSTTVMWNTWVEVHPQLAEKLGLKDDDVVRVTSPSGSIEAVVYLFPAIRPDTVAIPFGQGHTALGRWAEGRGANPAVLLGAQLNEAGDLAYGDVLVTLSPTGRRRPLSRLESRAGVYGEH</sequence>
<dbReference type="Gene3D" id="3.30.200.210">
    <property type="match status" value="1"/>
</dbReference>
<evidence type="ECO:0000313" key="13">
    <source>
        <dbReference type="Proteomes" id="UP000264141"/>
    </source>
</evidence>
<keyword evidence="7" id="KW-0408">Iron</keyword>
<evidence type="ECO:0000256" key="7">
    <source>
        <dbReference type="ARBA" id="ARBA00023004"/>
    </source>
</evidence>
<evidence type="ECO:0000256" key="2">
    <source>
        <dbReference type="ARBA" id="ARBA00022485"/>
    </source>
</evidence>
<dbReference type="GO" id="GO:0051539">
    <property type="term" value="F:4 iron, 4 sulfur cluster binding"/>
    <property type="evidence" value="ECO:0007669"/>
    <property type="project" value="UniProtKB-KW"/>
</dbReference>
<dbReference type="Pfam" id="PF00384">
    <property type="entry name" value="Molybdopterin"/>
    <property type="match status" value="1"/>
</dbReference>
<gene>
    <name evidence="10" type="ORF">ATHL_03167</name>
    <name evidence="11" type="ORF">DEQ80_01055</name>
</gene>
<keyword evidence="6" id="KW-0560">Oxidoreductase</keyword>
<dbReference type="PROSITE" id="PS51318">
    <property type="entry name" value="TAT"/>
    <property type="match status" value="1"/>
</dbReference>
<accession>A0A3D1JD51</accession>
<reference evidence="11 13" key="3">
    <citation type="journal article" date="2018" name="Nat. Biotechnol.">
        <title>A standardized bacterial taxonomy based on genome phylogeny substantially revises the tree of life.</title>
        <authorList>
            <person name="Parks D.H."/>
            <person name="Chuvochina M."/>
            <person name="Waite D.W."/>
            <person name="Rinke C."/>
            <person name="Skarshewski A."/>
            <person name="Chaumeil P.A."/>
            <person name="Hugenholtz P."/>
        </authorList>
    </citation>
    <scope>NUCLEOTIDE SEQUENCE [LARGE SCALE GENOMIC DNA]</scope>
    <source>
        <strain evidence="11">UBA8781</strain>
    </source>
</reference>
<dbReference type="InterPro" id="IPR006963">
    <property type="entry name" value="Mopterin_OxRdtase_4Fe-4S_dom"/>
</dbReference>
<evidence type="ECO:0000256" key="6">
    <source>
        <dbReference type="ARBA" id="ARBA00023002"/>
    </source>
</evidence>
<evidence type="ECO:0000313" key="12">
    <source>
        <dbReference type="Proteomes" id="UP000253922"/>
    </source>
</evidence>
<dbReference type="InterPro" id="IPR006656">
    <property type="entry name" value="Mopterin_OxRdtase"/>
</dbReference>
<evidence type="ECO:0000256" key="1">
    <source>
        <dbReference type="ARBA" id="ARBA00010312"/>
    </source>
</evidence>
<keyword evidence="12" id="KW-1185">Reference proteome</keyword>
<keyword evidence="3" id="KW-0500">Molybdenum</keyword>
<feature type="domain" description="4Fe-4S Mo/W bis-MGD-type" evidence="9">
    <location>
        <begin position="50"/>
        <end position="106"/>
    </location>
</feature>
<dbReference type="OrthoDB" id="9779457at2"/>
<dbReference type="EMBL" id="DF967966">
    <property type="protein sequence ID" value="GAP08265.1"/>
    <property type="molecule type" value="Genomic_DNA"/>
</dbReference>
<evidence type="ECO:0000256" key="3">
    <source>
        <dbReference type="ARBA" id="ARBA00022505"/>
    </source>
</evidence>
<dbReference type="PROSITE" id="PS51669">
    <property type="entry name" value="4FE4S_MOW_BIS_MGD"/>
    <property type="match status" value="1"/>
</dbReference>
<proteinExistence type="inferred from homology"/>
<reference evidence="10" key="1">
    <citation type="journal article" date="2015" name="Genome Announc.">
        <title>Draft Genome Sequences of Anaerolinea thermolimosa IMO-1, Bellilinea caldifistulae GOMI-1, Leptolinea tardivitalis YMTK-2, Levilinea saccharolytica KIBI-1, Longilinea arvoryzae KOME-1, Previously Described as Members of the Class Anaerolineae (Chloroflexi).</title>
        <authorList>
            <person name="Matsuura N."/>
            <person name="Tourlousse M.D."/>
            <person name="Ohashi A."/>
            <person name="Hugenholtz P."/>
            <person name="Sekiguchi Y."/>
        </authorList>
    </citation>
    <scope>NUCLEOTIDE SEQUENCE</scope>
    <source>
        <strain evidence="10">IMO-1</strain>
    </source>
</reference>
<dbReference type="Gene3D" id="2.40.40.20">
    <property type="match status" value="1"/>
</dbReference>
<keyword evidence="2" id="KW-0004">4Fe-4S</keyword>
<dbReference type="PROSITE" id="PS51257">
    <property type="entry name" value="PROKAR_LIPOPROTEIN"/>
    <property type="match status" value="1"/>
</dbReference>
<dbReference type="SUPFAM" id="SSF53706">
    <property type="entry name" value="Formate dehydrogenase/DMSO reductase, domains 1-3"/>
    <property type="match status" value="1"/>
</dbReference>
<keyword evidence="5" id="KW-0732">Signal</keyword>
<dbReference type="InterPro" id="IPR006311">
    <property type="entry name" value="TAT_signal"/>
</dbReference>
<dbReference type="Gene3D" id="3.30.2070.10">
    <property type="entry name" value="Formate dehydrogenase/DMSO reductase"/>
    <property type="match status" value="1"/>
</dbReference>
<dbReference type="NCBIfam" id="TIGR01409">
    <property type="entry name" value="TAT_signal_seq"/>
    <property type="match status" value="1"/>
</dbReference>
<organism evidence="11 13">
    <name type="scientific">Anaerolinea thermolimosa</name>
    <dbReference type="NCBI Taxonomy" id="229919"/>
    <lineage>
        <taxon>Bacteria</taxon>
        <taxon>Bacillati</taxon>
        <taxon>Chloroflexota</taxon>
        <taxon>Anaerolineae</taxon>
        <taxon>Anaerolineales</taxon>
        <taxon>Anaerolineaceae</taxon>
        <taxon>Anaerolinea</taxon>
    </lineage>
</organism>
<dbReference type="InterPro" id="IPR006657">
    <property type="entry name" value="MoPterin_dinucl-bd_dom"/>
</dbReference>
<reference evidence="12" key="2">
    <citation type="submission" date="2015-07" db="EMBL/GenBank/DDBJ databases">
        <title>Draft Genome Sequences of Anaerolinea thermolimosa IMO-1, Bellilinea caldifistulae GOMI-1, Leptolinea tardivitalis YMTK-2, Levilinea saccharolytica KIBI-1,Longilinea arvoryzae KOME-1, Previously Described as Members of the Anaerolineaceae (Chloroflexi).</title>
        <authorList>
            <person name="Sekiguchi Y."/>
            <person name="Ohashi A."/>
            <person name="Matsuura N."/>
            <person name="Tourlousse M.D."/>
        </authorList>
    </citation>
    <scope>NUCLEOTIDE SEQUENCE [LARGE SCALE GENOMIC DNA]</scope>
    <source>
        <strain evidence="12">IMO-1</strain>
    </source>
</reference>
<protein>
    <submittedName>
        <fullName evidence="10">Anaerobic dehydrogenases, typically selenocysteine-containing</fullName>
    </submittedName>
</protein>
<dbReference type="GO" id="GO:0016491">
    <property type="term" value="F:oxidoreductase activity"/>
    <property type="evidence" value="ECO:0007669"/>
    <property type="project" value="UniProtKB-KW"/>
</dbReference>
<dbReference type="InterPro" id="IPR019546">
    <property type="entry name" value="TAT_signal_bac_arc"/>
</dbReference>
<dbReference type="EMBL" id="DPBP01000005">
    <property type="protein sequence ID" value="HCE16423.1"/>
    <property type="molecule type" value="Genomic_DNA"/>
</dbReference>
<evidence type="ECO:0000313" key="11">
    <source>
        <dbReference type="EMBL" id="HCE16423.1"/>
    </source>
</evidence>
<evidence type="ECO:0000256" key="4">
    <source>
        <dbReference type="ARBA" id="ARBA00022723"/>
    </source>
</evidence>
<dbReference type="STRING" id="229919.GCA_001050195_03106"/>
<dbReference type="Pfam" id="PF04879">
    <property type="entry name" value="Molybdop_Fe4S4"/>
    <property type="match status" value="1"/>
</dbReference>
<dbReference type="Gene3D" id="3.40.50.740">
    <property type="match status" value="1"/>
</dbReference>
<keyword evidence="8" id="KW-0411">Iron-sulfur</keyword>
<dbReference type="GO" id="GO:0043546">
    <property type="term" value="F:molybdopterin cofactor binding"/>
    <property type="evidence" value="ECO:0007669"/>
    <property type="project" value="InterPro"/>
</dbReference>
<dbReference type="PANTHER" id="PTHR43742">
    <property type="entry name" value="TRIMETHYLAMINE-N-OXIDE REDUCTASE"/>
    <property type="match status" value="1"/>
</dbReference>
<evidence type="ECO:0000256" key="8">
    <source>
        <dbReference type="ARBA" id="ARBA00023014"/>
    </source>
</evidence>
<dbReference type="PANTHER" id="PTHR43742:SF9">
    <property type="entry name" value="TETRATHIONATE REDUCTASE SUBUNIT A"/>
    <property type="match status" value="1"/>
</dbReference>
<evidence type="ECO:0000259" key="9">
    <source>
        <dbReference type="PROSITE" id="PS51669"/>
    </source>
</evidence>
<dbReference type="AlphaFoldDB" id="A0A3D1JD51"/>
<comment type="similarity">
    <text evidence="1">Belongs to the prokaryotic molybdopterin-containing oxidoreductase family.</text>
</comment>
<dbReference type="RefSeq" id="WP_062195739.1">
    <property type="nucleotide sequence ID" value="NZ_DF967966.1"/>
</dbReference>
<evidence type="ECO:0000256" key="5">
    <source>
        <dbReference type="ARBA" id="ARBA00022729"/>
    </source>
</evidence>
<dbReference type="GO" id="GO:0046872">
    <property type="term" value="F:metal ion binding"/>
    <property type="evidence" value="ECO:0007669"/>
    <property type="project" value="UniProtKB-KW"/>
</dbReference>
<dbReference type="SUPFAM" id="SSF50692">
    <property type="entry name" value="ADC-like"/>
    <property type="match status" value="1"/>
</dbReference>
<dbReference type="Proteomes" id="UP000253922">
    <property type="component" value="Unassembled WGS sequence"/>
</dbReference>
<dbReference type="Pfam" id="PF01568">
    <property type="entry name" value="Molydop_binding"/>
    <property type="match status" value="1"/>
</dbReference>